<protein>
    <submittedName>
        <fullName evidence="2">YcxB family protein</fullName>
    </submittedName>
</protein>
<keyword evidence="1" id="KW-0472">Membrane</keyword>
<keyword evidence="3" id="KW-1185">Reference proteome</keyword>
<name>A0A4P9CA41_EUBML</name>
<keyword evidence="1" id="KW-1133">Transmembrane helix</keyword>
<sequence length="174" mass="20234">MEALYINEPHYTKVDTEELLKKNTLGLSKDMTNIKIIGVLIAGMEIIIFLLSGFKFDLISLIGLAALSLVVLIELYACNYDRFIFCITKLKGSRLRKVNNVKNDPPVFLFYENYADCTFMKHLEYSELTNFKEDDLHFVFYYKNIYFVLQKNAFTKGTPENFREFFLSKTGNAL</sequence>
<reference evidence="2 3" key="1">
    <citation type="submission" date="2018-05" db="EMBL/GenBank/DDBJ databases">
        <title>Genome comparison of Eubacterium sp.</title>
        <authorList>
            <person name="Feng Y."/>
            <person name="Sanchez-Andrea I."/>
            <person name="Stams A.J.M."/>
            <person name="De Vos W.M."/>
        </authorList>
    </citation>
    <scope>NUCLEOTIDE SEQUENCE [LARGE SCALE GENOMIC DNA]</scope>
    <source>
        <strain evidence="2 3">YI</strain>
    </source>
</reference>
<feature type="transmembrane region" description="Helical" evidence="1">
    <location>
        <begin position="34"/>
        <end position="51"/>
    </location>
</feature>
<dbReference type="Proteomes" id="UP000218387">
    <property type="component" value="Chromosome"/>
</dbReference>
<accession>A0A4P9CA41</accession>
<dbReference type="EMBL" id="CP029487">
    <property type="protein sequence ID" value="QCT72303.1"/>
    <property type="molecule type" value="Genomic_DNA"/>
</dbReference>
<evidence type="ECO:0000256" key="1">
    <source>
        <dbReference type="SAM" id="Phobius"/>
    </source>
</evidence>
<organism evidence="2 3">
    <name type="scientific">Eubacterium maltosivorans</name>
    <dbReference type="NCBI Taxonomy" id="2041044"/>
    <lineage>
        <taxon>Bacteria</taxon>
        <taxon>Bacillati</taxon>
        <taxon>Bacillota</taxon>
        <taxon>Clostridia</taxon>
        <taxon>Eubacteriales</taxon>
        <taxon>Eubacteriaceae</taxon>
        <taxon>Eubacterium</taxon>
    </lineage>
</organism>
<dbReference type="AlphaFoldDB" id="A0A4P9CA41"/>
<evidence type="ECO:0000313" key="2">
    <source>
        <dbReference type="EMBL" id="QCT72303.1"/>
    </source>
</evidence>
<proteinExistence type="predicted"/>
<evidence type="ECO:0000313" key="3">
    <source>
        <dbReference type="Proteomes" id="UP000218387"/>
    </source>
</evidence>
<dbReference type="KEGG" id="emt:CPZ25_013515"/>
<feature type="transmembrane region" description="Helical" evidence="1">
    <location>
        <begin position="58"/>
        <end position="77"/>
    </location>
</feature>
<keyword evidence="1" id="KW-0812">Transmembrane</keyword>
<gene>
    <name evidence="2" type="ORF">CPZ25_013515</name>
</gene>